<sequence length="42" mass="5186">MFFDPYTYHGTSFEQTYRCYPASFIEKVGLLFLFLFCLWCNW</sequence>
<name>A0A2P2J5I0_RHIMU</name>
<keyword evidence="1" id="KW-0472">Membrane</keyword>
<keyword evidence="1" id="KW-1133">Transmembrane helix</keyword>
<accession>A0A2P2J5I0</accession>
<feature type="transmembrane region" description="Helical" evidence="1">
    <location>
        <begin position="20"/>
        <end position="40"/>
    </location>
</feature>
<keyword evidence="1" id="KW-0812">Transmembrane</keyword>
<protein>
    <submittedName>
        <fullName evidence="2">Ubiquitin fusion degradaton protein</fullName>
    </submittedName>
</protein>
<dbReference type="AlphaFoldDB" id="A0A2P2J5I0"/>
<evidence type="ECO:0000256" key="1">
    <source>
        <dbReference type="SAM" id="Phobius"/>
    </source>
</evidence>
<organism evidence="2">
    <name type="scientific">Rhizophora mucronata</name>
    <name type="common">Asiatic mangrove</name>
    <dbReference type="NCBI Taxonomy" id="61149"/>
    <lineage>
        <taxon>Eukaryota</taxon>
        <taxon>Viridiplantae</taxon>
        <taxon>Streptophyta</taxon>
        <taxon>Embryophyta</taxon>
        <taxon>Tracheophyta</taxon>
        <taxon>Spermatophyta</taxon>
        <taxon>Magnoliopsida</taxon>
        <taxon>eudicotyledons</taxon>
        <taxon>Gunneridae</taxon>
        <taxon>Pentapetalae</taxon>
        <taxon>rosids</taxon>
        <taxon>fabids</taxon>
        <taxon>Malpighiales</taxon>
        <taxon>Rhizophoraceae</taxon>
        <taxon>Rhizophora</taxon>
    </lineage>
</organism>
<proteinExistence type="predicted"/>
<reference evidence="2" key="1">
    <citation type="submission" date="2018-02" db="EMBL/GenBank/DDBJ databases">
        <title>Rhizophora mucronata_Transcriptome.</title>
        <authorList>
            <person name="Meera S.P."/>
            <person name="Sreeshan A."/>
            <person name="Augustine A."/>
        </authorList>
    </citation>
    <scope>NUCLEOTIDE SEQUENCE</scope>
    <source>
        <tissue evidence="2">Leaf</tissue>
    </source>
</reference>
<dbReference type="EMBL" id="GGEC01008258">
    <property type="protein sequence ID" value="MBW88741.1"/>
    <property type="molecule type" value="Transcribed_RNA"/>
</dbReference>
<evidence type="ECO:0000313" key="2">
    <source>
        <dbReference type="EMBL" id="MBW88741.1"/>
    </source>
</evidence>